<dbReference type="Ensembl" id="ENSPRET00000034222.1">
    <property type="protein sequence ID" value="ENSPREP00000033842.1"/>
    <property type="gene ID" value="ENSPREG00000022923.1"/>
</dbReference>
<reference evidence="3" key="3">
    <citation type="submission" date="2025-09" db="UniProtKB">
        <authorList>
            <consortium name="Ensembl"/>
        </authorList>
    </citation>
    <scope>IDENTIFICATION</scope>
    <source>
        <strain evidence="3">Guanapo</strain>
    </source>
</reference>
<dbReference type="InterPro" id="IPR000096">
    <property type="entry name" value="Serum_amyloid_A"/>
</dbReference>
<feature type="signal peptide" evidence="2">
    <location>
        <begin position="1"/>
        <end position="19"/>
    </location>
</feature>
<dbReference type="Pfam" id="PF00277">
    <property type="entry name" value="SAA"/>
    <property type="match status" value="1"/>
</dbReference>
<organism evidence="3 4">
    <name type="scientific">Poecilia reticulata</name>
    <name type="common">Guppy</name>
    <name type="synonym">Acanthophacelus reticulatus</name>
    <dbReference type="NCBI Taxonomy" id="8081"/>
    <lineage>
        <taxon>Eukaryota</taxon>
        <taxon>Metazoa</taxon>
        <taxon>Chordata</taxon>
        <taxon>Craniata</taxon>
        <taxon>Vertebrata</taxon>
        <taxon>Euteleostomi</taxon>
        <taxon>Actinopterygii</taxon>
        <taxon>Neopterygii</taxon>
        <taxon>Teleostei</taxon>
        <taxon>Neoteleostei</taxon>
        <taxon>Acanthomorphata</taxon>
        <taxon>Ovalentaria</taxon>
        <taxon>Atherinomorphae</taxon>
        <taxon>Cyprinodontiformes</taxon>
        <taxon>Poeciliidae</taxon>
        <taxon>Poeciliinae</taxon>
        <taxon>Poecilia</taxon>
    </lineage>
</organism>
<dbReference type="GO" id="GO:0034364">
    <property type="term" value="C:high-density lipoprotein particle"/>
    <property type="evidence" value="ECO:0007669"/>
    <property type="project" value="UniProtKB-UniRule"/>
</dbReference>
<accession>A0A3P9QI69</accession>
<keyword evidence="1" id="KW-0345">HDL</keyword>
<evidence type="ECO:0000313" key="4">
    <source>
        <dbReference type="Proteomes" id="UP000242638"/>
    </source>
</evidence>
<evidence type="ECO:0000256" key="1">
    <source>
        <dbReference type="RuleBase" id="RU000539"/>
    </source>
</evidence>
<dbReference type="Proteomes" id="UP000242638">
    <property type="component" value="Unassembled WGS sequence"/>
</dbReference>
<reference evidence="4" key="1">
    <citation type="submission" date="2013-11" db="EMBL/GenBank/DDBJ databases">
        <title>The genomic landscape of the Guanapo guppy.</title>
        <authorList>
            <person name="Kuenstner A."/>
            <person name="Dreyer C."/>
        </authorList>
    </citation>
    <scope>NUCLEOTIDE SEQUENCE</scope>
    <source>
        <strain evidence="4">Guanapo</strain>
    </source>
</reference>
<proteinExistence type="inferred from homology"/>
<dbReference type="SMART" id="SM00197">
    <property type="entry name" value="SAA"/>
    <property type="match status" value="1"/>
</dbReference>
<dbReference type="AlphaFoldDB" id="A0A3P9QI69"/>
<evidence type="ECO:0000256" key="2">
    <source>
        <dbReference type="SAM" id="SignalP"/>
    </source>
</evidence>
<comment type="similarity">
    <text evidence="1">Belongs to the SAA family.</text>
</comment>
<dbReference type="GO" id="GO:0006953">
    <property type="term" value="P:acute-phase response"/>
    <property type="evidence" value="ECO:0007669"/>
    <property type="project" value="UniProtKB-UniRule"/>
</dbReference>
<dbReference type="PRINTS" id="PR00306">
    <property type="entry name" value="SERUMAMYLOID"/>
</dbReference>
<dbReference type="Gene3D" id="1.10.132.110">
    <property type="entry name" value="Serum amyloid A protein"/>
    <property type="match status" value="1"/>
</dbReference>
<keyword evidence="4" id="KW-1185">Reference proteome</keyword>
<comment type="function">
    <text evidence="1">Major acute phase reactant. Apolipoprotein of the HDL complex.</text>
</comment>
<name>A0A3P9QI69_POERE</name>
<sequence>MKLLLAGIVLISIIGTEKCCSFYASNTKANCINSNKYYHARGNSDAAKRGNGGVWAAETDAQFHQVFAHNFCSYSGGAQWGRRRVWALCEGEAQLETAAPRRSFVEMGSTLSE</sequence>
<feature type="chain" id="PRO_5018164324" description="Serum amyloid A protein" evidence="2">
    <location>
        <begin position="20"/>
        <end position="113"/>
    </location>
</feature>
<evidence type="ECO:0000313" key="3">
    <source>
        <dbReference type="Ensembl" id="ENSPREP00000033842.1"/>
    </source>
</evidence>
<keyword evidence="2" id="KW-0732">Signal</keyword>
<protein>
    <recommendedName>
        <fullName evidence="1">Serum amyloid A protein</fullName>
    </recommendedName>
</protein>
<reference evidence="3" key="2">
    <citation type="submission" date="2025-08" db="UniProtKB">
        <authorList>
            <consortium name="Ensembl"/>
        </authorList>
    </citation>
    <scope>IDENTIFICATION</scope>
    <source>
        <strain evidence="3">Guanapo</strain>
    </source>
</reference>
<keyword evidence="1" id="KW-0011">Acute phase</keyword>